<evidence type="ECO:0000313" key="3">
    <source>
        <dbReference type="EMBL" id="BBO83193.1"/>
    </source>
</evidence>
<protein>
    <recommendedName>
        <fullName evidence="2">CsbD-like domain-containing protein</fullName>
    </recommendedName>
</protein>
<evidence type="ECO:0000256" key="1">
    <source>
        <dbReference type="ARBA" id="ARBA00009129"/>
    </source>
</evidence>
<name>A0A5K7ZSK6_9BACT</name>
<dbReference type="InterPro" id="IPR008462">
    <property type="entry name" value="CsbD"/>
</dbReference>
<organism evidence="3 4">
    <name type="scientific">Desulfosarcina ovata subsp. sediminis</name>
    <dbReference type="NCBI Taxonomy" id="885957"/>
    <lineage>
        <taxon>Bacteria</taxon>
        <taxon>Pseudomonadati</taxon>
        <taxon>Thermodesulfobacteriota</taxon>
        <taxon>Desulfobacteria</taxon>
        <taxon>Desulfobacterales</taxon>
        <taxon>Desulfosarcinaceae</taxon>
        <taxon>Desulfosarcina</taxon>
    </lineage>
</organism>
<dbReference type="Pfam" id="PF05532">
    <property type="entry name" value="CsbD"/>
    <property type="match status" value="1"/>
</dbReference>
<dbReference type="Proteomes" id="UP000425960">
    <property type="component" value="Chromosome"/>
</dbReference>
<feature type="domain" description="CsbD-like" evidence="2">
    <location>
        <begin position="4"/>
        <end position="50"/>
    </location>
</feature>
<dbReference type="InterPro" id="IPR036629">
    <property type="entry name" value="YjbJ_sf"/>
</dbReference>
<reference evidence="3 4" key="1">
    <citation type="submission" date="2019-11" db="EMBL/GenBank/DDBJ databases">
        <title>Comparative genomics of hydrocarbon-degrading Desulfosarcina strains.</title>
        <authorList>
            <person name="Watanabe M."/>
            <person name="Kojima H."/>
            <person name="Fukui M."/>
        </authorList>
    </citation>
    <scope>NUCLEOTIDE SEQUENCE [LARGE SCALE GENOMIC DNA]</scope>
    <source>
        <strain evidence="3 4">28bB2T</strain>
    </source>
</reference>
<dbReference type="Gene3D" id="1.10.1470.10">
    <property type="entry name" value="YjbJ"/>
    <property type="match status" value="1"/>
</dbReference>
<dbReference type="RefSeq" id="WP_155323471.1">
    <property type="nucleotide sequence ID" value="NZ_AP021876.1"/>
</dbReference>
<evidence type="ECO:0000259" key="2">
    <source>
        <dbReference type="Pfam" id="PF05532"/>
    </source>
</evidence>
<proteinExistence type="inferred from homology"/>
<sequence>MNTKSKGKWHKVKGKIKQIAEKAVGNRDLEAEGKAENVDGKVQEKIAGIKAVIGKEIKEYLP</sequence>
<evidence type="ECO:0000313" key="4">
    <source>
        <dbReference type="Proteomes" id="UP000425960"/>
    </source>
</evidence>
<dbReference type="SUPFAM" id="SSF69047">
    <property type="entry name" value="Hypothetical protein YjbJ"/>
    <property type="match status" value="1"/>
</dbReference>
<accession>A0A5K7ZSK6</accession>
<gene>
    <name evidence="3" type="ORF">DSCO28_37590</name>
</gene>
<dbReference type="AlphaFoldDB" id="A0A5K7ZSK6"/>
<dbReference type="EMBL" id="AP021876">
    <property type="protein sequence ID" value="BBO83193.1"/>
    <property type="molecule type" value="Genomic_DNA"/>
</dbReference>
<dbReference type="KEGG" id="dov:DSCO28_37590"/>
<comment type="similarity">
    <text evidence="1">Belongs to the UPF0337 (CsbD) family.</text>
</comment>